<dbReference type="Proteomes" id="UP000675881">
    <property type="component" value="Chromosome 1"/>
</dbReference>
<gene>
    <name evidence="1" type="ORF">LSAA_2229</name>
</gene>
<proteinExistence type="predicted"/>
<reference evidence="1" key="1">
    <citation type="submission" date="2021-02" db="EMBL/GenBank/DDBJ databases">
        <authorList>
            <person name="Bekaert M."/>
        </authorList>
    </citation>
    <scope>NUCLEOTIDE SEQUENCE</scope>
    <source>
        <strain evidence="1">IoA-00</strain>
    </source>
</reference>
<keyword evidence="2" id="KW-1185">Reference proteome</keyword>
<sequence>MPSRGYHKAHCAKVCLACWKKALLRPLSEEQSERANHSPKVNCNCYIGEIGMSYKKTLDSLVPLGRPKTLPRFSRSDLNATKRSSDILTTMSTKGKSLLVNAALTDLIPSCSGNIVLPNVSGRPSHVQMGGSLLQANSSQISAQTFLSTQDFANLLGSHTLQVAKCLRKDLGRIFVKLNLQRILTEGLVKCQEFFHMREMEFRKEQKDRSTELVKRLVPICKDVKELHSIPCQYSKHPCYVCEAANPFKIPGFQGLLVVSKSWRRSSRREILFSLKPKTSITASMDLALIFPLTL</sequence>
<evidence type="ECO:0000313" key="1">
    <source>
        <dbReference type="EMBL" id="CAF2754394.1"/>
    </source>
</evidence>
<accession>A0A7R8GYX5</accession>
<organism evidence="1 2">
    <name type="scientific">Lepeophtheirus salmonis</name>
    <name type="common">Salmon louse</name>
    <name type="synonym">Caligus salmonis</name>
    <dbReference type="NCBI Taxonomy" id="72036"/>
    <lineage>
        <taxon>Eukaryota</taxon>
        <taxon>Metazoa</taxon>
        <taxon>Ecdysozoa</taxon>
        <taxon>Arthropoda</taxon>
        <taxon>Crustacea</taxon>
        <taxon>Multicrustacea</taxon>
        <taxon>Hexanauplia</taxon>
        <taxon>Copepoda</taxon>
        <taxon>Siphonostomatoida</taxon>
        <taxon>Caligidae</taxon>
        <taxon>Lepeophtheirus</taxon>
    </lineage>
</organism>
<dbReference type="EMBL" id="HG994580">
    <property type="protein sequence ID" value="CAF2754394.1"/>
    <property type="molecule type" value="Genomic_DNA"/>
</dbReference>
<evidence type="ECO:0000313" key="2">
    <source>
        <dbReference type="Proteomes" id="UP000675881"/>
    </source>
</evidence>
<dbReference type="AlphaFoldDB" id="A0A7R8GYX5"/>
<name>A0A7R8GYX5_LEPSM</name>
<protein>
    <submittedName>
        <fullName evidence="1">(salmon louse) hypothetical protein</fullName>
    </submittedName>
</protein>